<dbReference type="Pfam" id="PF13354">
    <property type="entry name" value="Beta-lactamase2"/>
    <property type="match status" value="1"/>
</dbReference>
<sequence length="297" mass="33509">MKTKSVAFLLLSFISIIVKAGPFSSLRNEIIHSIDKYDAKVGVAVMINDTDTLTVNNSDKYPMMSVFKFHQALAVCHLLQMKGIPLDSVINISKEELRENTYSPLRDRFPEGNIRISLSELMEYTLQLSDNNACDILFNRILSIKETDRYIRSLGIDNFSIEMDENDMHENLDNCYSNWTTPMAAVRLINLFLEGGAVSGEYYDFIYRTMTECTTGTARLPYPLKNTGAIIGHKTGTGDKNSDGRYIGINDIGFIDLPNGDRYLIAVLVKDSAEDYETTERIIAEISSMVYKNISNQ</sequence>
<gene>
    <name evidence="9" type="primary">bla</name>
    <name evidence="9" type="ORF">H9777_07720</name>
</gene>
<evidence type="ECO:0000256" key="5">
    <source>
        <dbReference type="ARBA" id="ARBA00023251"/>
    </source>
</evidence>
<name>A0A948WX08_9BACT</name>
<evidence type="ECO:0000256" key="3">
    <source>
        <dbReference type="ARBA" id="ARBA00012865"/>
    </source>
</evidence>
<keyword evidence="7" id="KW-0732">Signal</keyword>
<keyword evidence="5 6" id="KW-0046">Antibiotic resistance</keyword>
<dbReference type="AlphaFoldDB" id="A0A948WX08"/>
<evidence type="ECO:0000313" key="10">
    <source>
        <dbReference type="Proteomes" id="UP000783796"/>
    </source>
</evidence>
<dbReference type="EMBL" id="JAHLFW010000068">
    <property type="protein sequence ID" value="MBU3838184.1"/>
    <property type="molecule type" value="Genomic_DNA"/>
</dbReference>
<dbReference type="NCBIfam" id="NF012099">
    <property type="entry name" value="SubclassA2"/>
    <property type="match status" value="1"/>
</dbReference>
<evidence type="ECO:0000313" key="9">
    <source>
        <dbReference type="EMBL" id="MBU3838184.1"/>
    </source>
</evidence>
<feature type="chain" id="PRO_5037337151" description="Beta-lactamase" evidence="7">
    <location>
        <begin position="21"/>
        <end position="297"/>
    </location>
</feature>
<dbReference type="SUPFAM" id="SSF56601">
    <property type="entry name" value="beta-lactamase/transpeptidase-like"/>
    <property type="match status" value="1"/>
</dbReference>
<evidence type="ECO:0000256" key="7">
    <source>
        <dbReference type="SAM" id="SignalP"/>
    </source>
</evidence>
<dbReference type="EC" id="3.5.2.6" evidence="3 6"/>
<evidence type="ECO:0000256" key="1">
    <source>
        <dbReference type="ARBA" id="ARBA00001526"/>
    </source>
</evidence>
<evidence type="ECO:0000256" key="2">
    <source>
        <dbReference type="ARBA" id="ARBA00009009"/>
    </source>
</evidence>
<dbReference type="InterPro" id="IPR000871">
    <property type="entry name" value="Beta-lactam_class-A"/>
</dbReference>
<organism evidence="9 10">
    <name type="scientific">Candidatus Phocaeicola faecigallinarum</name>
    <dbReference type="NCBI Taxonomy" id="2838732"/>
    <lineage>
        <taxon>Bacteria</taxon>
        <taxon>Pseudomonadati</taxon>
        <taxon>Bacteroidota</taxon>
        <taxon>Bacteroidia</taxon>
        <taxon>Bacteroidales</taxon>
        <taxon>Bacteroidaceae</taxon>
        <taxon>Phocaeicola</taxon>
    </lineage>
</organism>
<dbReference type="InterPro" id="IPR023650">
    <property type="entry name" value="Beta-lactam_class-A_AS"/>
</dbReference>
<dbReference type="PROSITE" id="PS00146">
    <property type="entry name" value="BETA_LACTAMASE_A"/>
    <property type="match status" value="1"/>
</dbReference>
<proteinExistence type="inferred from homology"/>
<comment type="caution">
    <text evidence="9">The sequence shown here is derived from an EMBL/GenBank/DDBJ whole genome shotgun (WGS) entry which is preliminary data.</text>
</comment>
<comment type="similarity">
    <text evidence="2 6">Belongs to the class-A beta-lactamase family.</text>
</comment>
<dbReference type="GO" id="GO:0030655">
    <property type="term" value="P:beta-lactam antibiotic catabolic process"/>
    <property type="evidence" value="ECO:0007669"/>
    <property type="project" value="InterPro"/>
</dbReference>
<protein>
    <recommendedName>
        <fullName evidence="3 6">Beta-lactamase</fullName>
        <ecNumber evidence="3 6">3.5.2.6</ecNumber>
    </recommendedName>
</protein>
<reference evidence="9" key="1">
    <citation type="journal article" date="2021" name="PeerJ">
        <title>Extensive microbial diversity within the chicken gut microbiome revealed by metagenomics and culture.</title>
        <authorList>
            <person name="Gilroy R."/>
            <person name="Ravi A."/>
            <person name="Getino M."/>
            <person name="Pursley I."/>
            <person name="Horton D.L."/>
            <person name="Alikhan N.F."/>
            <person name="Baker D."/>
            <person name="Gharbi K."/>
            <person name="Hall N."/>
            <person name="Watson M."/>
            <person name="Adriaenssens E.M."/>
            <person name="Foster-Nyarko E."/>
            <person name="Jarju S."/>
            <person name="Secka A."/>
            <person name="Antonio M."/>
            <person name="Oren A."/>
            <person name="Chaudhuri R.R."/>
            <person name="La Ragione R."/>
            <person name="Hildebrand F."/>
            <person name="Pallen M.J."/>
        </authorList>
    </citation>
    <scope>NUCLEOTIDE SEQUENCE</scope>
    <source>
        <strain evidence="9">G4-2901</strain>
    </source>
</reference>
<evidence type="ECO:0000259" key="8">
    <source>
        <dbReference type="Pfam" id="PF13354"/>
    </source>
</evidence>
<dbReference type="Gene3D" id="3.40.710.10">
    <property type="entry name" value="DD-peptidase/beta-lactamase superfamily"/>
    <property type="match status" value="1"/>
</dbReference>
<feature type="domain" description="Beta-lactamase class A catalytic" evidence="8">
    <location>
        <begin position="48"/>
        <end position="269"/>
    </location>
</feature>
<dbReference type="InterPro" id="IPR045155">
    <property type="entry name" value="Beta-lactam_cat"/>
</dbReference>
<dbReference type="InterPro" id="IPR012338">
    <property type="entry name" value="Beta-lactam/transpept-like"/>
</dbReference>
<reference evidence="9" key="2">
    <citation type="submission" date="2021-04" db="EMBL/GenBank/DDBJ databases">
        <authorList>
            <person name="Gilroy R."/>
        </authorList>
    </citation>
    <scope>NUCLEOTIDE SEQUENCE</scope>
    <source>
        <strain evidence="9">G4-2901</strain>
    </source>
</reference>
<dbReference type="PANTHER" id="PTHR35333:SF3">
    <property type="entry name" value="BETA-LACTAMASE-TYPE TRANSPEPTIDASE FOLD CONTAINING PROTEIN"/>
    <property type="match status" value="1"/>
</dbReference>
<dbReference type="NCBIfam" id="NF033103">
    <property type="entry name" value="bla_class_A"/>
    <property type="match status" value="1"/>
</dbReference>
<evidence type="ECO:0000256" key="4">
    <source>
        <dbReference type="ARBA" id="ARBA00022801"/>
    </source>
</evidence>
<accession>A0A948WX08</accession>
<feature type="signal peptide" evidence="7">
    <location>
        <begin position="1"/>
        <end position="20"/>
    </location>
</feature>
<comment type="catalytic activity">
    <reaction evidence="1 6">
        <text>a beta-lactam + H2O = a substituted beta-amino acid</text>
        <dbReference type="Rhea" id="RHEA:20401"/>
        <dbReference type="ChEBI" id="CHEBI:15377"/>
        <dbReference type="ChEBI" id="CHEBI:35627"/>
        <dbReference type="ChEBI" id="CHEBI:140347"/>
        <dbReference type="EC" id="3.5.2.6"/>
    </reaction>
</comment>
<dbReference type="PANTHER" id="PTHR35333">
    <property type="entry name" value="BETA-LACTAMASE"/>
    <property type="match status" value="1"/>
</dbReference>
<dbReference type="Proteomes" id="UP000783796">
    <property type="component" value="Unassembled WGS sequence"/>
</dbReference>
<evidence type="ECO:0000256" key="6">
    <source>
        <dbReference type="RuleBase" id="RU361140"/>
    </source>
</evidence>
<keyword evidence="4 6" id="KW-0378">Hydrolase</keyword>
<dbReference type="GO" id="GO:0046677">
    <property type="term" value="P:response to antibiotic"/>
    <property type="evidence" value="ECO:0007669"/>
    <property type="project" value="UniProtKB-UniRule"/>
</dbReference>
<dbReference type="GO" id="GO:0008800">
    <property type="term" value="F:beta-lactamase activity"/>
    <property type="evidence" value="ECO:0007669"/>
    <property type="project" value="UniProtKB-UniRule"/>
</dbReference>